<keyword evidence="1" id="KW-0378">Hydrolase</keyword>
<dbReference type="RefSeq" id="WP_187467774.1">
    <property type="nucleotide sequence ID" value="NZ_JACSIT010000141.1"/>
</dbReference>
<gene>
    <name evidence="1" type="ORF">H9S92_16420</name>
</gene>
<dbReference type="InterPro" id="IPR050698">
    <property type="entry name" value="MBL"/>
</dbReference>
<dbReference type="Proteomes" id="UP000650081">
    <property type="component" value="Unassembled WGS sequence"/>
</dbReference>
<protein>
    <submittedName>
        <fullName evidence="1">Ligase-associated DNA damage response exonuclease</fullName>
        <ecNumber evidence="1">3.1.-.-</ecNumber>
    </submittedName>
</protein>
<keyword evidence="2" id="KW-1185">Reference proteome</keyword>
<dbReference type="NCBIfam" id="TIGR04122">
    <property type="entry name" value="Xnuc_lig_assoc"/>
    <property type="match status" value="1"/>
</dbReference>
<comment type="caution">
    <text evidence="1">The sequence shown here is derived from an EMBL/GenBank/DDBJ whole genome shotgun (WGS) entry which is preliminary data.</text>
</comment>
<dbReference type="GO" id="GO:0016874">
    <property type="term" value="F:ligase activity"/>
    <property type="evidence" value="ECO:0007669"/>
    <property type="project" value="UniProtKB-KW"/>
</dbReference>
<dbReference type="AlphaFoldDB" id="A0A923PS36"/>
<dbReference type="EC" id="3.1.-.-" evidence="1"/>
<keyword evidence="1" id="KW-0436">Ligase</keyword>
<accession>A0A923PS36</accession>
<dbReference type="EMBL" id="JACSIT010000141">
    <property type="protein sequence ID" value="MBC6995752.1"/>
    <property type="molecule type" value="Genomic_DNA"/>
</dbReference>
<reference evidence="1" key="1">
    <citation type="submission" date="2020-08" db="EMBL/GenBank/DDBJ databases">
        <title>Lewinella bacteria from marine environments.</title>
        <authorList>
            <person name="Zhong Y."/>
        </authorList>
    </citation>
    <scope>NUCLEOTIDE SEQUENCE</scope>
    <source>
        <strain evidence="1">KCTC 42187</strain>
    </source>
</reference>
<keyword evidence="1" id="KW-0269">Exonuclease</keyword>
<organism evidence="1 2">
    <name type="scientific">Neolewinella lacunae</name>
    <dbReference type="NCBI Taxonomy" id="1517758"/>
    <lineage>
        <taxon>Bacteria</taxon>
        <taxon>Pseudomonadati</taxon>
        <taxon>Bacteroidota</taxon>
        <taxon>Saprospiria</taxon>
        <taxon>Saprospirales</taxon>
        <taxon>Lewinellaceae</taxon>
        <taxon>Neolewinella</taxon>
    </lineage>
</organism>
<dbReference type="SUPFAM" id="SSF56281">
    <property type="entry name" value="Metallo-hydrolase/oxidoreductase"/>
    <property type="match status" value="1"/>
</dbReference>
<dbReference type="InterPro" id="IPR026360">
    <property type="entry name" value="Xnuc_lig_assoc"/>
</dbReference>
<dbReference type="InterPro" id="IPR036866">
    <property type="entry name" value="RibonucZ/Hydroxyglut_hydro"/>
</dbReference>
<dbReference type="PANTHER" id="PTHR11203:SF49">
    <property type="entry name" value="BLL1145 PROTEIN"/>
    <property type="match status" value="1"/>
</dbReference>
<dbReference type="Gene3D" id="3.60.15.10">
    <property type="entry name" value="Ribonuclease Z/Hydroxyacylglutathione hydrolase-like"/>
    <property type="match status" value="1"/>
</dbReference>
<evidence type="ECO:0000313" key="1">
    <source>
        <dbReference type="EMBL" id="MBC6995752.1"/>
    </source>
</evidence>
<dbReference type="PANTHER" id="PTHR11203">
    <property type="entry name" value="CLEAVAGE AND POLYADENYLATION SPECIFICITY FACTOR FAMILY MEMBER"/>
    <property type="match status" value="1"/>
</dbReference>
<dbReference type="GO" id="GO:0004527">
    <property type="term" value="F:exonuclease activity"/>
    <property type="evidence" value="ECO:0007669"/>
    <property type="project" value="UniProtKB-KW"/>
</dbReference>
<keyword evidence="1" id="KW-0540">Nuclease</keyword>
<sequence length="345" mass="38125">MPLLEFNDRGIYCPRAQVYIDPWKPVDRALITHGHADHSRWGNKHYLATRSAAPVIRHRLGEVSLTTVEYGQVTTINGVKFSFHPAGHIIGSAQIRVEYGGEIWVASGDYKLENDGLSEPWEPVRCHHFITESTFGLPVYRWAPQEEVFADINAWWRANQAEGKVSVLTGYALGKAQRLLCGLDHGIGRVYTHGAIENTNEVLRQQGVALPPTIRVTSAVPRKDYPGHLVIATPGAIGQPWMKKFGAASVGTASGWMSLRGARRRRGADRGFVLSDHCDWPALLEAIVLTGAEHVYVTHGYTSIFSKYLRGTGLNAVALETDYEGELAEMATKKEDLDQENAAAE</sequence>
<proteinExistence type="predicted"/>
<dbReference type="GO" id="GO:0004521">
    <property type="term" value="F:RNA endonuclease activity"/>
    <property type="evidence" value="ECO:0007669"/>
    <property type="project" value="TreeGrafter"/>
</dbReference>
<name>A0A923PS36_9BACT</name>
<evidence type="ECO:0000313" key="2">
    <source>
        <dbReference type="Proteomes" id="UP000650081"/>
    </source>
</evidence>